<evidence type="ECO:0000256" key="4">
    <source>
        <dbReference type="ARBA" id="ARBA00023277"/>
    </source>
</evidence>
<evidence type="ECO:0000256" key="2">
    <source>
        <dbReference type="ARBA" id="ARBA00022801"/>
    </source>
</evidence>
<dbReference type="GO" id="GO:0000287">
    <property type="term" value="F:magnesium ion binding"/>
    <property type="evidence" value="ECO:0007669"/>
    <property type="project" value="InterPro"/>
</dbReference>
<dbReference type="InterPro" id="IPR006382">
    <property type="entry name" value="PGPase"/>
</dbReference>
<dbReference type="STRING" id="1838285.SCAL_001704"/>
<comment type="catalytic activity">
    <reaction evidence="5">
        <text>2-phosphoglycolate + H2O = glycolate + phosphate</text>
        <dbReference type="Rhea" id="RHEA:14369"/>
        <dbReference type="ChEBI" id="CHEBI:15377"/>
        <dbReference type="ChEBI" id="CHEBI:29805"/>
        <dbReference type="ChEBI" id="CHEBI:43474"/>
        <dbReference type="ChEBI" id="CHEBI:58033"/>
        <dbReference type="EC" id="3.1.3.18"/>
    </reaction>
</comment>
<dbReference type="NCBIfam" id="TIGR01487">
    <property type="entry name" value="Pglycolate_arch"/>
    <property type="match status" value="1"/>
</dbReference>
<feature type="binding site" evidence="5">
    <location>
        <position position="12"/>
    </location>
    <ligand>
        <name>Mg(2+)</name>
        <dbReference type="ChEBI" id="CHEBI:18420"/>
    </ligand>
</feature>
<keyword evidence="4 5" id="KW-0119">Carbohydrate metabolism</keyword>
<proteinExistence type="inferred from homology"/>
<evidence type="ECO:0000256" key="5">
    <source>
        <dbReference type="HAMAP-Rule" id="MF_01419"/>
    </source>
</evidence>
<protein>
    <recommendedName>
        <fullName evidence="5 6">Phosphoglycolate phosphatase</fullName>
        <shortName evidence="5">PGP</shortName>
        <shortName evidence="5">PGPase</shortName>
        <ecNumber evidence="5 6">3.1.3.18</ecNumber>
    </recommendedName>
</protein>
<dbReference type="InterPro" id="IPR006379">
    <property type="entry name" value="HAD-SF_hydro_IIB"/>
</dbReference>
<sequence length="228" mass="24984">MTYPRALAIDLDGTIAFKDSRIDPVCIDPLRSLVKDIPVIIATGNTVCYAMSAAVLLGTDRTVIAENGGVIKVGRDGVEITNGYGEGCRRAYNILKEEMELEPLDWDQRRSDVALRRNVSVDELSKRLRQIDPFLEVVDSGLALHIKDKRINKGEGLKIISEIIEVDLADFAAIGDSNNDIEMLKMVGMGFAVGNASDALKEVADVVLENEYGRGVLEAIRMFKTDAV</sequence>
<comment type="function">
    <text evidence="5">Catalyzes the dephosphorylation of 2-phosphoglycolate.</text>
</comment>
<keyword evidence="1 5" id="KW-0479">Metal-binding</keyword>
<dbReference type="Gene3D" id="3.40.50.1000">
    <property type="entry name" value="HAD superfamily/HAD-like"/>
    <property type="match status" value="1"/>
</dbReference>
<evidence type="ECO:0000256" key="1">
    <source>
        <dbReference type="ARBA" id="ARBA00022723"/>
    </source>
</evidence>
<evidence type="ECO:0000313" key="8">
    <source>
        <dbReference type="Proteomes" id="UP000186940"/>
    </source>
</evidence>
<dbReference type="NCBIfam" id="NF002245">
    <property type="entry name" value="PRK01158.1"/>
    <property type="match status" value="1"/>
</dbReference>
<dbReference type="GO" id="GO:0005829">
    <property type="term" value="C:cytosol"/>
    <property type="evidence" value="ECO:0007669"/>
    <property type="project" value="TreeGrafter"/>
</dbReference>
<evidence type="ECO:0000256" key="3">
    <source>
        <dbReference type="ARBA" id="ARBA00022842"/>
    </source>
</evidence>
<name>A0A1F2P796_9EURY</name>
<keyword evidence="8" id="KW-1185">Reference proteome</keyword>
<evidence type="ECO:0000256" key="6">
    <source>
        <dbReference type="NCBIfam" id="TIGR01487"/>
    </source>
</evidence>
<organism evidence="7 8">
    <name type="scientific">Candidatus Syntropharchaeum caldarium</name>
    <dbReference type="NCBI Taxonomy" id="1838285"/>
    <lineage>
        <taxon>Archaea</taxon>
        <taxon>Methanobacteriati</taxon>
        <taxon>Methanobacteriota</taxon>
        <taxon>Stenosarchaea group</taxon>
        <taxon>Methanomicrobia</taxon>
        <taxon>Methanosarcinales</taxon>
        <taxon>ANME-2 cluster</taxon>
        <taxon>Candidatus Syntropharchaeum</taxon>
    </lineage>
</organism>
<feature type="active site" description="Nucleophile" evidence="5">
    <location>
        <position position="10"/>
    </location>
</feature>
<evidence type="ECO:0000313" key="7">
    <source>
        <dbReference type="EMBL" id="OFV67170.1"/>
    </source>
</evidence>
<dbReference type="HAMAP" id="MF_01419">
    <property type="entry name" value="GPH_hydrolase_arch"/>
    <property type="match status" value="1"/>
</dbReference>
<dbReference type="InterPro" id="IPR036412">
    <property type="entry name" value="HAD-like_sf"/>
</dbReference>
<reference evidence="7" key="1">
    <citation type="submission" date="2016-05" db="EMBL/GenBank/DDBJ databases">
        <title>Microbial consortia oxidize butane by reversing methanogenesis.</title>
        <authorList>
            <person name="Laso-Perez R."/>
            <person name="Richter M."/>
            <person name="Wegener G."/>
            <person name="Musat F."/>
        </authorList>
    </citation>
    <scope>NUCLEOTIDE SEQUENCE [LARGE SCALE GENOMIC DNA]</scope>
    <source>
        <strain evidence="7">BOX2</strain>
    </source>
</reference>
<feature type="binding site" evidence="5">
    <location>
        <position position="180"/>
    </location>
    <ligand>
        <name>Mg(2+)</name>
        <dbReference type="ChEBI" id="CHEBI:18420"/>
    </ligand>
</feature>
<dbReference type="PATRIC" id="fig|1838285.3.peg.1731"/>
<dbReference type="GO" id="GO:0008967">
    <property type="term" value="F:phosphoglycolate phosphatase activity"/>
    <property type="evidence" value="ECO:0007669"/>
    <property type="project" value="UniProtKB-UniRule"/>
</dbReference>
<dbReference type="Proteomes" id="UP000186940">
    <property type="component" value="Unassembled WGS sequence"/>
</dbReference>
<dbReference type="Pfam" id="PF08282">
    <property type="entry name" value="Hydrolase_3"/>
    <property type="match status" value="2"/>
</dbReference>
<dbReference type="CDD" id="cd07514">
    <property type="entry name" value="HAD_Pase"/>
    <property type="match status" value="1"/>
</dbReference>
<dbReference type="SUPFAM" id="SSF56784">
    <property type="entry name" value="HAD-like"/>
    <property type="match status" value="1"/>
</dbReference>
<dbReference type="PANTHER" id="PTHR10000">
    <property type="entry name" value="PHOSPHOSERINE PHOSPHATASE"/>
    <property type="match status" value="1"/>
</dbReference>
<comment type="caution">
    <text evidence="7">The sequence shown here is derived from an EMBL/GenBank/DDBJ whole genome shotgun (WGS) entry which is preliminary data.</text>
</comment>
<dbReference type="Gene3D" id="3.90.1070.10">
    <property type="match status" value="1"/>
</dbReference>
<feature type="binding site" evidence="5">
    <location>
        <position position="10"/>
    </location>
    <ligand>
        <name>Mg(2+)</name>
        <dbReference type="ChEBI" id="CHEBI:18420"/>
    </ligand>
</feature>
<feature type="binding site" evidence="5">
    <location>
        <position position="176"/>
    </location>
    <ligand>
        <name>Mg(2+)</name>
        <dbReference type="ChEBI" id="CHEBI:18420"/>
    </ligand>
</feature>
<dbReference type="EMBL" id="LYOS01000007">
    <property type="protein sequence ID" value="OFV67170.1"/>
    <property type="molecule type" value="Genomic_DNA"/>
</dbReference>
<dbReference type="EC" id="3.1.3.18" evidence="5 6"/>
<gene>
    <name evidence="7" type="ORF">SCAL_001704</name>
</gene>
<comment type="similarity">
    <text evidence="5">Belongs to the archaeal SPP-like hydrolase family.</text>
</comment>
<dbReference type="InterPro" id="IPR023214">
    <property type="entry name" value="HAD_sf"/>
</dbReference>
<keyword evidence="3 5" id="KW-0460">Magnesium</keyword>
<dbReference type="AlphaFoldDB" id="A0A1F2P796"/>
<feature type="binding site" evidence="5">
    <location>
        <position position="153"/>
    </location>
    <ligand>
        <name>substrate</name>
    </ligand>
</feature>
<dbReference type="PANTHER" id="PTHR10000:SF8">
    <property type="entry name" value="HAD SUPERFAMILY HYDROLASE-LIKE, TYPE 3"/>
    <property type="match status" value="1"/>
</dbReference>
<accession>A0A1F2P796</accession>
<comment type="cofactor">
    <cofactor evidence="5">
        <name>Mg(2+)</name>
        <dbReference type="ChEBI" id="CHEBI:18420"/>
    </cofactor>
</comment>
<keyword evidence="2 5" id="KW-0378">Hydrolase</keyword>
<dbReference type="NCBIfam" id="TIGR01484">
    <property type="entry name" value="HAD-SF-IIB"/>
    <property type="match status" value="1"/>
</dbReference>
<dbReference type="NCBIfam" id="TIGR01482">
    <property type="entry name" value="SPP-subfamily"/>
    <property type="match status" value="1"/>
</dbReference>